<dbReference type="InterPro" id="IPR029039">
    <property type="entry name" value="Flavoprotein-like_sf"/>
</dbReference>
<evidence type="ECO:0000313" key="5">
    <source>
        <dbReference type="Proteomes" id="UP000180175"/>
    </source>
</evidence>
<dbReference type="AlphaFoldDB" id="A0A1S2LC46"/>
<dbReference type="GO" id="GO:0005829">
    <property type="term" value="C:cytosol"/>
    <property type="evidence" value="ECO:0007669"/>
    <property type="project" value="TreeGrafter"/>
</dbReference>
<evidence type="ECO:0000259" key="2">
    <source>
        <dbReference type="PROSITE" id="PS50902"/>
    </source>
</evidence>
<proteinExistence type="inferred from homology"/>
<reference evidence="4 5" key="3">
    <citation type="journal article" date="2019" name="Int. J. Syst. Evol. Microbiol.">
        <title>Anaerobacillus isosaccharinicus sp. nov., an alkaliphilic bacterium which degrades isosaccharinic acid.</title>
        <authorList>
            <person name="Bassil N.M."/>
            <person name="Lloyd J.R."/>
        </authorList>
    </citation>
    <scope>NUCLEOTIDE SEQUENCE [LARGE SCALE GENOMIC DNA]</scope>
    <source>
        <strain evidence="4 5">NB2006</strain>
    </source>
</reference>
<dbReference type="Pfam" id="PF03358">
    <property type="entry name" value="FMN_red"/>
    <property type="match status" value="1"/>
</dbReference>
<reference evidence="4" key="4">
    <citation type="submission" date="2020-10" db="EMBL/GenBank/DDBJ databases">
        <authorList>
            <person name="Bassil N.M."/>
            <person name="Lloyd J.R."/>
        </authorList>
    </citation>
    <scope>NUCLEOTIDE SEQUENCE</scope>
    <source>
        <strain evidence="4">NB2006</strain>
    </source>
</reference>
<evidence type="ECO:0000256" key="1">
    <source>
        <dbReference type="ARBA" id="ARBA00009428"/>
    </source>
</evidence>
<sequence length="180" mass="19676">MKIVALVGSTRRNSTTRKAAEIVKKEVEKHGITVEIIHFAEVKLPIYEGDLDKEDYPLVVKDFIKTVAAADGIILASPEYHGSVSGVLKNALDYIGAREMSGKLAAIIGTAGSQLGASNTVNTLHQICRNLHAWPLPQSPTIPASYEAFNLDGSLKDEKLQERLEKLGLKLAEELKMRVK</sequence>
<dbReference type="SUPFAM" id="SSF52218">
    <property type="entry name" value="Flavoproteins"/>
    <property type="match status" value="1"/>
</dbReference>
<gene>
    <name evidence="4" type="ORF">AWH56_003520</name>
    <name evidence="3" type="ORF">AWH56_17040</name>
</gene>
<dbReference type="InterPro" id="IPR050712">
    <property type="entry name" value="NAD(P)H-dep_reductase"/>
</dbReference>
<keyword evidence="5" id="KW-1185">Reference proteome</keyword>
<organism evidence="3 5">
    <name type="scientific">Anaerobacillus isosaccharinicus</name>
    <dbReference type="NCBI Taxonomy" id="1532552"/>
    <lineage>
        <taxon>Bacteria</taxon>
        <taxon>Bacillati</taxon>
        <taxon>Bacillota</taxon>
        <taxon>Bacilli</taxon>
        <taxon>Bacillales</taxon>
        <taxon>Bacillaceae</taxon>
        <taxon>Anaerobacillus</taxon>
    </lineage>
</organism>
<dbReference type="InterPro" id="IPR008254">
    <property type="entry name" value="Flavodoxin/NO_synth"/>
</dbReference>
<reference evidence="4 5" key="2">
    <citation type="journal article" date="2017" name="Genome Announc.">
        <title>Draft Genome Sequences of Four Alkaliphilic Bacteria Belonging to the Anaerobacillus Genus.</title>
        <authorList>
            <person name="Bassil N.M."/>
            <person name="Lloyd J.R."/>
        </authorList>
    </citation>
    <scope>NUCLEOTIDE SEQUENCE [LARGE SCALE GENOMIC DNA]</scope>
    <source>
        <strain evidence="4 5">NB2006</strain>
    </source>
</reference>
<dbReference type="OrthoDB" id="9790975at2"/>
<dbReference type="GO" id="GO:0016651">
    <property type="term" value="F:oxidoreductase activity, acting on NAD(P)H"/>
    <property type="evidence" value="ECO:0007669"/>
    <property type="project" value="UniProtKB-ARBA"/>
</dbReference>
<dbReference type="Proteomes" id="UP000180175">
    <property type="component" value="Chromosome"/>
</dbReference>
<comment type="similarity">
    <text evidence="1">Belongs to the azoreductase type 2 family.</text>
</comment>
<evidence type="ECO:0000313" key="4">
    <source>
        <dbReference type="EMBL" id="QOY36737.1"/>
    </source>
</evidence>
<reference evidence="3 5" key="1">
    <citation type="submission" date="2016-10" db="EMBL/GenBank/DDBJ databases">
        <title>Draft genome sequences of four alkaliphilic bacteria belonging to the Anaerobacillus genus.</title>
        <authorList>
            <person name="Bassil N.M."/>
            <person name="Lloyd J.R."/>
        </authorList>
    </citation>
    <scope>NUCLEOTIDE SEQUENCE [LARGE SCALE GENOMIC DNA]</scope>
    <source>
        <strain evidence="3 5">NB2006</strain>
    </source>
</reference>
<dbReference type="KEGG" id="aia:AWH56_003520"/>
<name>A0A1S2LC46_9BACI</name>
<dbReference type="GO" id="GO:0010181">
    <property type="term" value="F:FMN binding"/>
    <property type="evidence" value="ECO:0007669"/>
    <property type="project" value="InterPro"/>
</dbReference>
<feature type="domain" description="Flavodoxin-like" evidence="2">
    <location>
        <begin position="5"/>
        <end position="180"/>
    </location>
</feature>
<dbReference type="Gene3D" id="3.40.50.360">
    <property type="match status" value="1"/>
</dbReference>
<protein>
    <submittedName>
        <fullName evidence="3">Flavin reductase</fullName>
    </submittedName>
    <submittedName>
        <fullName evidence="4">NAD(P)H-dependent oxidoreductase</fullName>
    </submittedName>
</protein>
<dbReference type="EMBL" id="LQXD01000148">
    <property type="protein sequence ID" value="OIJ10062.1"/>
    <property type="molecule type" value="Genomic_DNA"/>
</dbReference>
<dbReference type="PANTHER" id="PTHR30543:SF21">
    <property type="entry name" value="NAD(P)H-DEPENDENT FMN REDUCTASE LOT6"/>
    <property type="match status" value="1"/>
</dbReference>
<dbReference type="InterPro" id="IPR005025">
    <property type="entry name" value="FMN_Rdtase-like_dom"/>
</dbReference>
<dbReference type="EMBL" id="CP063356">
    <property type="protein sequence ID" value="QOY36737.1"/>
    <property type="molecule type" value="Genomic_DNA"/>
</dbReference>
<dbReference type="PANTHER" id="PTHR30543">
    <property type="entry name" value="CHROMATE REDUCTASE"/>
    <property type="match status" value="1"/>
</dbReference>
<dbReference type="PROSITE" id="PS50902">
    <property type="entry name" value="FLAVODOXIN_LIKE"/>
    <property type="match status" value="1"/>
</dbReference>
<evidence type="ECO:0000313" key="3">
    <source>
        <dbReference type="EMBL" id="OIJ10062.1"/>
    </source>
</evidence>
<dbReference type="RefSeq" id="WP_071318200.1">
    <property type="nucleotide sequence ID" value="NZ_CP063356.2"/>
</dbReference>
<accession>A0A1S2LC46</accession>